<dbReference type="AlphaFoldDB" id="A0A9P0D9F0"/>
<gene>
    <name evidence="1" type="ORF">PSYICH_LOCUS12281</name>
</gene>
<reference evidence="1" key="1">
    <citation type="submission" date="2022-01" db="EMBL/GenBank/DDBJ databases">
        <authorList>
            <person name="King R."/>
        </authorList>
    </citation>
    <scope>NUCLEOTIDE SEQUENCE</scope>
</reference>
<protein>
    <submittedName>
        <fullName evidence="1">Uncharacterized protein</fullName>
    </submittedName>
</protein>
<sequence length="200" mass="23733">MGIIKKCFNKNCAQLRLQDPRMNFREVFHDLESLATELAEIRDKLCEEEIEKAKFLCEKWDINTTIRVRRRRKMPGELARDVGLSAESEISRVMKSVFDLLQQEICTRFTRLSDLNFKFGFLLDVENLLNKDNVDNDLEKNCKNLGECYNTDFNRIELLIEICDCKMLLRSRKEIEPKTPLEFLTFIISYRDVFPNLRYS</sequence>
<proteinExistence type="predicted"/>
<name>A0A9P0D9F0_9CUCU</name>
<dbReference type="EMBL" id="OV651818">
    <property type="protein sequence ID" value="CAH1112257.1"/>
    <property type="molecule type" value="Genomic_DNA"/>
</dbReference>
<keyword evidence="2" id="KW-1185">Reference proteome</keyword>
<evidence type="ECO:0000313" key="2">
    <source>
        <dbReference type="Proteomes" id="UP001153636"/>
    </source>
</evidence>
<dbReference type="OrthoDB" id="10063284at2759"/>
<accession>A0A9P0D9F0</accession>
<evidence type="ECO:0000313" key="1">
    <source>
        <dbReference type="EMBL" id="CAH1112257.1"/>
    </source>
</evidence>
<dbReference type="Proteomes" id="UP001153636">
    <property type="component" value="Chromosome 6"/>
</dbReference>
<organism evidence="1 2">
    <name type="scientific">Psylliodes chrysocephalus</name>
    <dbReference type="NCBI Taxonomy" id="3402493"/>
    <lineage>
        <taxon>Eukaryota</taxon>
        <taxon>Metazoa</taxon>
        <taxon>Ecdysozoa</taxon>
        <taxon>Arthropoda</taxon>
        <taxon>Hexapoda</taxon>
        <taxon>Insecta</taxon>
        <taxon>Pterygota</taxon>
        <taxon>Neoptera</taxon>
        <taxon>Endopterygota</taxon>
        <taxon>Coleoptera</taxon>
        <taxon>Polyphaga</taxon>
        <taxon>Cucujiformia</taxon>
        <taxon>Chrysomeloidea</taxon>
        <taxon>Chrysomelidae</taxon>
        <taxon>Galerucinae</taxon>
        <taxon>Alticini</taxon>
        <taxon>Psylliodes</taxon>
    </lineage>
</organism>